<evidence type="ECO:0000313" key="3">
    <source>
        <dbReference type="EMBL" id="STO23707.1"/>
    </source>
</evidence>
<dbReference type="Gene3D" id="3.40.50.11550">
    <property type="match status" value="1"/>
</dbReference>
<keyword evidence="1" id="KW-0812">Transmembrane</keyword>
<organism evidence="3 5">
    <name type="scientific">Fluoribacter gormanii</name>
    <dbReference type="NCBI Taxonomy" id="464"/>
    <lineage>
        <taxon>Bacteria</taxon>
        <taxon>Pseudomonadati</taxon>
        <taxon>Pseudomonadota</taxon>
        <taxon>Gammaproteobacteria</taxon>
        <taxon>Legionellales</taxon>
        <taxon>Legionellaceae</taxon>
        <taxon>Fluoribacter</taxon>
    </lineage>
</organism>
<evidence type="ECO:0000313" key="4">
    <source>
        <dbReference type="Proteomes" id="UP000186808"/>
    </source>
</evidence>
<dbReference type="SUPFAM" id="SSF159501">
    <property type="entry name" value="EreA/ChaN-like"/>
    <property type="match status" value="1"/>
</dbReference>
<dbReference type="EMBL" id="UGGV01000001">
    <property type="protein sequence ID" value="STO23707.1"/>
    <property type="molecule type" value="Genomic_DNA"/>
</dbReference>
<name>A0A377GFV2_9GAMM</name>
<evidence type="ECO:0008006" key="6">
    <source>
        <dbReference type="Google" id="ProtNLM"/>
    </source>
</evidence>
<evidence type="ECO:0000313" key="5">
    <source>
        <dbReference type="Proteomes" id="UP000254374"/>
    </source>
</evidence>
<dbReference type="OrthoDB" id="5653831at2"/>
<dbReference type="Proteomes" id="UP000186808">
    <property type="component" value="Unassembled WGS sequence"/>
</dbReference>
<keyword evidence="4" id="KW-1185">Reference proteome</keyword>
<dbReference type="STRING" id="464.Lgor_1588"/>
<reference evidence="3 5" key="2">
    <citation type="submission" date="2018-06" db="EMBL/GenBank/DDBJ databases">
        <authorList>
            <consortium name="Pathogen Informatics"/>
            <person name="Doyle S."/>
        </authorList>
    </citation>
    <scope>NUCLEOTIDE SEQUENCE [LARGE SCALE GENOMIC DNA]</scope>
    <source>
        <strain evidence="3 5">NCTC11401</strain>
    </source>
</reference>
<reference evidence="2 4" key="1">
    <citation type="submission" date="2017-01" db="EMBL/GenBank/DDBJ databases">
        <authorList>
            <person name="Varghese N."/>
            <person name="Submissions S."/>
        </authorList>
    </citation>
    <scope>NUCLEOTIDE SEQUENCE [LARGE SCALE GENOMIC DNA]</scope>
    <source>
        <strain evidence="2 4">ATCC 33342</strain>
    </source>
</reference>
<gene>
    <name evidence="3" type="ORF">NCTC11401_00507</name>
    <name evidence="2" type="ORF">SAMN05421777_13011</name>
</gene>
<proteinExistence type="predicted"/>
<dbReference type="CDD" id="cd14729">
    <property type="entry name" value="RtxA-like"/>
    <property type="match status" value="1"/>
</dbReference>
<keyword evidence="1" id="KW-0472">Membrane</keyword>
<dbReference type="Proteomes" id="UP000254374">
    <property type="component" value="Unassembled WGS sequence"/>
</dbReference>
<dbReference type="RefSeq" id="WP_058468086.1">
    <property type="nucleotide sequence ID" value="NZ_CAAAIX010000031.1"/>
</dbReference>
<sequence>MYQPYEYVVPSFDQTKDNKYKKFVREITGNPKNGAPRPFDEKLNAFYSRAEARSSVAVGTLPDLLKTNFIVGENHCDRAPKSFLIQNMHKLKEAGYTTLFLEHLYYDDQEELDDYDPDSSWNAKKKQKMETRISRLDHDFKDLITHELYCPCKKCSYPIKNNYLELVKAAKRCGIRVVGIDTEYTYSEQYDSEHMEYVGGPTAITQDTFRLRSMNYTASKIIEKETKDHPGKWFALIGYDHCSSSEDVIDVPQLTGATTVLVSSQEKLKKVKVGFNGVVSIQEKISWGGAEMRTVNIPYAVRIEAPVNQSIPVIEGTTQIEDLQTQSKFNQGKSKREEQKERFIKELPMRCESQIKRFNSLPKIFNNPHAMEKRRILETAQEILDKDELTINDRLSAFRDVINKNRAILTRPHSTIPKDIMKGLLVFVASTLLVIPGILLGIRFFSPHRSTTTEEQIIKPLDELMP</sequence>
<protein>
    <recommendedName>
        <fullName evidence="6">Haem-binding uptake Tiki superfamily ChaN domain-containing protein</fullName>
    </recommendedName>
</protein>
<dbReference type="AlphaFoldDB" id="A0A377GFV2"/>
<evidence type="ECO:0000256" key="1">
    <source>
        <dbReference type="SAM" id="Phobius"/>
    </source>
</evidence>
<feature type="transmembrane region" description="Helical" evidence="1">
    <location>
        <begin position="420"/>
        <end position="442"/>
    </location>
</feature>
<keyword evidence="1" id="KW-1133">Transmembrane helix</keyword>
<accession>A0A377GFV2</accession>
<dbReference type="EMBL" id="FTNL01000030">
    <property type="protein sequence ID" value="SIR85372.1"/>
    <property type="molecule type" value="Genomic_DNA"/>
</dbReference>
<evidence type="ECO:0000313" key="2">
    <source>
        <dbReference type="EMBL" id="SIR85372.1"/>
    </source>
</evidence>